<reference evidence="3" key="1">
    <citation type="submission" date="2017-02" db="UniProtKB">
        <authorList>
            <consortium name="WormBaseParasite"/>
        </authorList>
    </citation>
    <scope>IDENTIFICATION</scope>
</reference>
<evidence type="ECO:0000313" key="3">
    <source>
        <dbReference type="WBParaSite" id="SPAL_0001400200.1"/>
    </source>
</evidence>
<proteinExistence type="predicted"/>
<feature type="transmembrane region" description="Helical" evidence="1">
    <location>
        <begin position="6"/>
        <end position="23"/>
    </location>
</feature>
<dbReference type="Proteomes" id="UP000046392">
    <property type="component" value="Unplaced"/>
</dbReference>
<organism evidence="2 3">
    <name type="scientific">Strongyloides papillosus</name>
    <name type="common">Intestinal threadworm</name>
    <dbReference type="NCBI Taxonomy" id="174720"/>
    <lineage>
        <taxon>Eukaryota</taxon>
        <taxon>Metazoa</taxon>
        <taxon>Ecdysozoa</taxon>
        <taxon>Nematoda</taxon>
        <taxon>Chromadorea</taxon>
        <taxon>Rhabditida</taxon>
        <taxon>Tylenchina</taxon>
        <taxon>Panagrolaimomorpha</taxon>
        <taxon>Strongyloidoidea</taxon>
        <taxon>Strongyloididae</taxon>
        <taxon>Strongyloides</taxon>
    </lineage>
</organism>
<keyword evidence="1" id="KW-0472">Membrane</keyword>
<sequence>MILKNIIIIILFIILFNIIDVENRRSKRERPKLRVWGRIDCRNRHVKNMQIGLYQYSALRLLVRLQKVPCYCEQYFDIKTIETLFPKSRPFLVLKYFYTDGRLGCDTKAILKLPHPYDNNPYKFGKSYHMGTINILKLFYEYKKCHRIKNRRWFKPRKSE</sequence>
<keyword evidence="1" id="KW-0812">Transmembrane</keyword>
<name>A0A0N5C7U0_STREA</name>
<accession>A0A0N5C7U0</accession>
<keyword evidence="1" id="KW-1133">Transmembrane helix</keyword>
<dbReference type="WBParaSite" id="SPAL_0001400200.1">
    <property type="protein sequence ID" value="SPAL_0001400200.1"/>
    <property type="gene ID" value="SPAL_0001400200"/>
</dbReference>
<evidence type="ECO:0000313" key="2">
    <source>
        <dbReference type="Proteomes" id="UP000046392"/>
    </source>
</evidence>
<keyword evidence="2" id="KW-1185">Reference proteome</keyword>
<dbReference type="AlphaFoldDB" id="A0A0N5C7U0"/>
<protein>
    <submittedName>
        <fullName evidence="3">Uncharacterized protein</fullName>
    </submittedName>
</protein>
<evidence type="ECO:0000256" key="1">
    <source>
        <dbReference type="SAM" id="Phobius"/>
    </source>
</evidence>